<dbReference type="EMBL" id="CP020809">
    <property type="protein sequence ID" value="ART67443.1"/>
    <property type="molecule type" value="Genomic_DNA"/>
</dbReference>
<reference evidence="2 3" key="1">
    <citation type="submission" date="2017-04" db="EMBL/GenBank/DDBJ databases">
        <title>Whole Genome Sequence of 1,4-Dioxane Degrading Bacterium Mycobacterium dioxanotrophicus PH-06.</title>
        <authorList>
            <person name="He Y."/>
        </authorList>
    </citation>
    <scope>NUCLEOTIDE SEQUENCE [LARGE SCALE GENOMIC DNA]</scope>
    <source>
        <strain evidence="2 3">PH-06</strain>
    </source>
</reference>
<sequence length="140" mass="15290">MTDREDITEVLVRYATGIDRRDWQLFRTVFTTDCALDYGDIGSWSGVDEVTTFMEQAHAMAGHTMHRLSNHAITIDGDTASARTYVDGLILGPANASGVNAVGFYDDELVRTAEGWKIARRRFTAVRVVGLAFGASDGVG</sequence>
<dbReference type="Gene3D" id="3.10.450.50">
    <property type="match status" value="1"/>
</dbReference>
<dbReference type="AlphaFoldDB" id="A0A1Y0BX15"/>
<name>A0A1Y0BX15_9MYCO</name>
<organism evidence="2 3">
    <name type="scientific">Mycobacterium dioxanotrophicus</name>
    <dbReference type="NCBI Taxonomy" id="482462"/>
    <lineage>
        <taxon>Bacteria</taxon>
        <taxon>Bacillati</taxon>
        <taxon>Actinomycetota</taxon>
        <taxon>Actinomycetes</taxon>
        <taxon>Mycobacteriales</taxon>
        <taxon>Mycobacteriaceae</taxon>
        <taxon>Mycobacterium</taxon>
    </lineage>
</organism>
<gene>
    <name evidence="2" type="ORF">BTO20_01495</name>
</gene>
<feature type="domain" description="SnoaL-like" evidence="1">
    <location>
        <begin position="2"/>
        <end position="122"/>
    </location>
</feature>
<dbReference type="InterPro" id="IPR032710">
    <property type="entry name" value="NTF2-like_dom_sf"/>
</dbReference>
<dbReference type="RefSeq" id="WP_087072774.1">
    <property type="nucleotide sequence ID" value="NZ_CP020809.1"/>
</dbReference>
<evidence type="ECO:0000313" key="2">
    <source>
        <dbReference type="EMBL" id="ART67443.1"/>
    </source>
</evidence>
<dbReference type="Proteomes" id="UP000195331">
    <property type="component" value="Chromosome"/>
</dbReference>
<dbReference type="SUPFAM" id="SSF54427">
    <property type="entry name" value="NTF2-like"/>
    <property type="match status" value="1"/>
</dbReference>
<dbReference type="CDD" id="cd00531">
    <property type="entry name" value="NTF2_like"/>
    <property type="match status" value="1"/>
</dbReference>
<dbReference type="InterPro" id="IPR037401">
    <property type="entry name" value="SnoaL-like"/>
</dbReference>
<proteinExistence type="predicted"/>
<protein>
    <submittedName>
        <fullName evidence="2">Polyketide cyclase</fullName>
    </submittedName>
</protein>
<dbReference type="Pfam" id="PF13577">
    <property type="entry name" value="SnoaL_4"/>
    <property type="match status" value="1"/>
</dbReference>
<evidence type="ECO:0000313" key="3">
    <source>
        <dbReference type="Proteomes" id="UP000195331"/>
    </source>
</evidence>
<keyword evidence="3" id="KW-1185">Reference proteome</keyword>
<dbReference type="OrthoDB" id="981191at2"/>
<evidence type="ECO:0000259" key="1">
    <source>
        <dbReference type="Pfam" id="PF13577"/>
    </source>
</evidence>
<dbReference type="KEGG" id="mdx:BTO20_01495"/>
<accession>A0A1Y0BX15</accession>